<dbReference type="GO" id="GO:0019843">
    <property type="term" value="F:rRNA binding"/>
    <property type="evidence" value="ECO:0007669"/>
    <property type="project" value="UniProtKB-KW"/>
</dbReference>
<evidence type="ECO:0000256" key="7">
    <source>
        <dbReference type="SAM" id="MobiDB-lite"/>
    </source>
</evidence>
<comment type="caution">
    <text evidence="9">The sequence shown here is derived from an EMBL/GenBank/DDBJ whole genome shotgun (WGS) entry which is preliminary data.</text>
</comment>
<dbReference type="NCBIfam" id="TIGR01008">
    <property type="entry name" value="uS3_euk_arch"/>
    <property type="match status" value="1"/>
</dbReference>
<evidence type="ECO:0000256" key="4">
    <source>
        <dbReference type="ARBA" id="ARBA00022980"/>
    </source>
</evidence>
<dbReference type="InterPro" id="IPR004044">
    <property type="entry name" value="KH_dom_type_2"/>
</dbReference>
<dbReference type="SUPFAM" id="SSF54814">
    <property type="entry name" value="Prokaryotic type KH domain (KH-domain type II)"/>
    <property type="match status" value="1"/>
</dbReference>
<dbReference type="Pfam" id="PF00189">
    <property type="entry name" value="Ribosomal_S3_C"/>
    <property type="match status" value="1"/>
</dbReference>
<keyword evidence="4 9" id="KW-0689">Ribosomal protein</keyword>
<feature type="compositionally biased region" description="Basic and acidic residues" evidence="7">
    <location>
        <begin position="263"/>
        <end position="288"/>
    </location>
</feature>
<dbReference type="SMART" id="SM00322">
    <property type="entry name" value="KH"/>
    <property type="match status" value="1"/>
</dbReference>
<feature type="domain" description="KH type-2" evidence="8">
    <location>
        <begin position="16"/>
        <end position="85"/>
    </location>
</feature>
<proteinExistence type="inferred from homology"/>
<evidence type="ECO:0000256" key="5">
    <source>
        <dbReference type="ARBA" id="ARBA00023274"/>
    </source>
</evidence>
<dbReference type="GO" id="GO:0006412">
    <property type="term" value="P:translation"/>
    <property type="evidence" value="ECO:0007669"/>
    <property type="project" value="InterPro"/>
</dbReference>
<dbReference type="InterPro" id="IPR057258">
    <property type="entry name" value="Ribosomal_uS3"/>
</dbReference>
<dbReference type="InterPro" id="IPR005703">
    <property type="entry name" value="Ribosomal_uS3_euk/arc"/>
</dbReference>
<keyword evidence="2" id="KW-0699">rRNA-binding</keyword>
<gene>
    <name evidence="9" type="ORF">B2A_14015</name>
</gene>
<dbReference type="InterPro" id="IPR015946">
    <property type="entry name" value="KH_dom-like_a/b"/>
</dbReference>
<protein>
    <recommendedName>
        <fullName evidence="6">30S ribosomal protein S3</fullName>
    </recommendedName>
</protein>
<dbReference type="Gene3D" id="3.30.300.20">
    <property type="match status" value="1"/>
</dbReference>
<dbReference type="EMBL" id="AUZZ01010160">
    <property type="protein sequence ID" value="EQD30749.1"/>
    <property type="molecule type" value="Genomic_DNA"/>
</dbReference>
<reference evidence="9" key="1">
    <citation type="submission" date="2013-08" db="EMBL/GenBank/DDBJ databases">
        <authorList>
            <person name="Mendez C."/>
            <person name="Richter M."/>
            <person name="Ferrer M."/>
            <person name="Sanchez J."/>
        </authorList>
    </citation>
    <scope>NUCLEOTIDE SEQUENCE</scope>
</reference>
<evidence type="ECO:0000259" key="8">
    <source>
        <dbReference type="PROSITE" id="PS50823"/>
    </source>
</evidence>
<dbReference type="AlphaFoldDB" id="T0ZPW0"/>
<organism evidence="9">
    <name type="scientific">mine drainage metagenome</name>
    <dbReference type="NCBI Taxonomy" id="410659"/>
    <lineage>
        <taxon>unclassified sequences</taxon>
        <taxon>metagenomes</taxon>
        <taxon>ecological metagenomes</taxon>
    </lineage>
</organism>
<dbReference type="InterPro" id="IPR009019">
    <property type="entry name" value="KH_sf_prok-type"/>
</dbReference>
<evidence type="ECO:0000256" key="2">
    <source>
        <dbReference type="ARBA" id="ARBA00022730"/>
    </source>
</evidence>
<dbReference type="NCBIfam" id="NF003219">
    <property type="entry name" value="PRK04191.1"/>
    <property type="match status" value="1"/>
</dbReference>
<dbReference type="Pfam" id="PF07650">
    <property type="entry name" value="KH_2"/>
    <property type="match status" value="1"/>
</dbReference>
<feature type="compositionally biased region" description="Basic residues" evidence="7">
    <location>
        <begin position="244"/>
        <end position="262"/>
    </location>
</feature>
<accession>T0ZPW0</accession>
<name>T0ZPW0_9ZZZZ</name>
<dbReference type="InterPro" id="IPR004087">
    <property type="entry name" value="KH_dom"/>
</dbReference>
<dbReference type="SUPFAM" id="SSF54821">
    <property type="entry name" value="Ribosomal protein S3 C-terminal domain"/>
    <property type="match status" value="1"/>
</dbReference>
<dbReference type="InterPro" id="IPR027488">
    <property type="entry name" value="Ribosomal_uS3_arc"/>
</dbReference>
<dbReference type="FunFam" id="3.30.300.20:FF:000001">
    <property type="entry name" value="30S ribosomal protein S3"/>
    <property type="match status" value="1"/>
</dbReference>
<keyword evidence="3" id="KW-0694">RNA-binding</keyword>
<dbReference type="GO" id="GO:0022627">
    <property type="term" value="C:cytosolic small ribosomal subunit"/>
    <property type="evidence" value="ECO:0007669"/>
    <property type="project" value="TreeGrafter"/>
</dbReference>
<evidence type="ECO:0000313" key="9">
    <source>
        <dbReference type="EMBL" id="EQD30749.1"/>
    </source>
</evidence>
<keyword evidence="5" id="KW-0687">Ribonucleoprotein</keyword>
<dbReference type="CDD" id="cd02411">
    <property type="entry name" value="KH-II_30S_S3_arch"/>
    <property type="match status" value="1"/>
</dbReference>
<sequence>MKERKFISESVKKLLVSEYIRKETESAGFGGMEMKRTPFGTNITLFVNKPGLVIGRRGGKIQEITATLEKRFGVETPQVEVKEVADPDLNPQIVAKKIAISLEKGWSYRKAGNTTLRRTVDSNAKGVLIKIAGKISGERARSQKFISGSIKYSGEPGRIGMKYGFSTAKLKLGIIGVSVRILDSEYKLPDQIDINKVDPEKLVQPQVKVETPAEPVKELVPEIPVVEKKKRAPRTQKEPQAEKPKKKTAEKKTPAKPRKKAAKKEEKEDKKEVVEDAGTEGKETERDE</sequence>
<feature type="region of interest" description="Disordered" evidence="7">
    <location>
        <begin position="222"/>
        <end position="288"/>
    </location>
</feature>
<dbReference type="PROSITE" id="PS50823">
    <property type="entry name" value="KH_TYPE_2"/>
    <property type="match status" value="1"/>
</dbReference>
<dbReference type="InterPro" id="IPR001351">
    <property type="entry name" value="Ribosomal_uS3_C"/>
</dbReference>
<evidence type="ECO:0000256" key="6">
    <source>
        <dbReference type="ARBA" id="ARBA00035521"/>
    </source>
</evidence>
<dbReference type="PANTHER" id="PTHR11760">
    <property type="entry name" value="30S/40S RIBOSOMAL PROTEIN S3"/>
    <property type="match status" value="1"/>
</dbReference>
<comment type="similarity">
    <text evidence="1">Belongs to the universal ribosomal protein uS3 family.</text>
</comment>
<reference evidence="9" key="2">
    <citation type="journal article" date="2014" name="ISME J.">
        <title>Microbial stratification in low pH oxic and suboxic macroscopic growths along an acid mine drainage.</title>
        <authorList>
            <person name="Mendez-Garcia C."/>
            <person name="Mesa V."/>
            <person name="Sprenger R.R."/>
            <person name="Richter M."/>
            <person name="Diez M.S."/>
            <person name="Solano J."/>
            <person name="Bargiela R."/>
            <person name="Golyshina O.V."/>
            <person name="Manteca A."/>
            <person name="Ramos J.L."/>
            <person name="Gallego J.R."/>
            <person name="Llorente I."/>
            <person name="Martins Dos Santos V.A."/>
            <person name="Jensen O.N."/>
            <person name="Pelaez A.I."/>
            <person name="Sanchez J."/>
            <person name="Ferrer M."/>
        </authorList>
    </citation>
    <scope>NUCLEOTIDE SEQUENCE</scope>
</reference>
<evidence type="ECO:0000256" key="3">
    <source>
        <dbReference type="ARBA" id="ARBA00022884"/>
    </source>
</evidence>
<evidence type="ECO:0000256" key="1">
    <source>
        <dbReference type="ARBA" id="ARBA00010761"/>
    </source>
</evidence>
<dbReference type="HAMAP" id="MF_01309_A">
    <property type="entry name" value="Ribosomal_uS3_A"/>
    <property type="match status" value="1"/>
</dbReference>
<dbReference type="GO" id="GO:0003735">
    <property type="term" value="F:structural constituent of ribosome"/>
    <property type="evidence" value="ECO:0007669"/>
    <property type="project" value="InterPro"/>
</dbReference>
<dbReference type="Gene3D" id="3.30.1140.32">
    <property type="entry name" value="Ribosomal protein S3, C-terminal domain"/>
    <property type="match status" value="1"/>
</dbReference>
<dbReference type="InterPro" id="IPR036419">
    <property type="entry name" value="Ribosomal_S3_C_sf"/>
</dbReference>
<dbReference type="PANTHER" id="PTHR11760:SF32">
    <property type="entry name" value="SMALL RIBOSOMAL SUBUNIT PROTEIN US3"/>
    <property type="match status" value="1"/>
</dbReference>